<evidence type="ECO:0000256" key="3">
    <source>
        <dbReference type="ARBA" id="ARBA00022676"/>
    </source>
</evidence>
<keyword evidence="12" id="KW-1185">Reference proteome</keyword>
<gene>
    <name evidence="11" type="ORF">BC938DRAFT_478917</name>
</gene>
<name>A0A433QM02_9FUNG</name>
<evidence type="ECO:0000313" key="12">
    <source>
        <dbReference type="Proteomes" id="UP000274822"/>
    </source>
</evidence>
<proteinExistence type="inferred from homology"/>
<dbReference type="Gene3D" id="3.20.20.70">
    <property type="entry name" value="Aldolase class I"/>
    <property type="match status" value="2"/>
</dbReference>
<dbReference type="InterPro" id="IPR036068">
    <property type="entry name" value="Nicotinate_pribotase-like_C"/>
</dbReference>
<dbReference type="Pfam" id="PF18127">
    <property type="entry name" value="NAMPT_N"/>
    <property type="match status" value="1"/>
</dbReference>
<dbReference type="GO" id="GO:0047280">
    <property type="term" value="F:nicotinamide phosphoribosyltransferase activity"/>
    <property type="evidence" value="ECO:0007669"/>
    <property type="project" value="UniProtKB-EC"/>
</dbReference>
<evidence type="ECO:0000256" key="8">
    <source>
        <dbReference type="ARBA" id="ARBA00047835"/>
    </source>
</evidence>
<evidence type="ECO:0000313" key="11">
    <source>
        <dbReference type="EMBL" id="RUS30823.1"/>
    </source>
</evidence>
<keyword evidence="3 11" id="KW-0328">Glycosyltransferase</keyword>
<dbReference type="PANTHER" id="PTHR43816:SF1">
    <property type="entry name" value="NICOTINAMIDE PHOSPHORIBOSYLTRANSFERASE"/>
    <property type="match status" value="1"/>
</dbReference>
<dbReference type="EC" id="2.4.2.12" evidence="6"/>
<sequence length="542" mass="60732">MPDKHGIPLFLLTDSYKATHAFLYPDAEKMVAYGEFRTGYDGDKVDTRLVFYGIRYILENYVAKQWSIEDVELADQFFATHNAGFEPFPYPKNLFLKFIEENNGYFPVKIEALPEGTACHIHTPVYQITAEGEYSGLVTFLETLLTMTWYPSTVATKSRRARDVIEAAYDDTVDEDGYWTLESRLHDFGFRGCTTVEQSIVGGTAHLVRILPSVPRDLFFLFTDLNFTGTDTMSAAFYAQFTLNNGKPVASSIPATEHSVMTSWKTEREAIKRMIDRFGIGVFACVMDSYDYVNALEKVLPSIYTEKIEKGGIMIMRPDSGDQVETVLMALRAGERVFGADVNKKGYKIIRGAGVIQGDGVNLTSLAAILAAVKEAGYSAQSVAFGMGGGLLQKLNRDTMSFATKLSNIVYKDGTIRHVNGIYFANTFFIIDLMKTPKTDGAKFSLPGEFAVRLNHDGIPIVHPKSGSADESDPTNLLRLVYDNGKPIPGAHWDDFDVVRARVKETWSRLPKTYDNLSPELHKKVKFVLEEQRRIFDLQLNV</sequence>
<evidence type="ECO:0000259" key="10">
    <source>
        <dbReference type="Pfam" id="PF18127"/>
    </source>
</evidence>
<dbReference type="GO" id="GO:0009435">
    <property type="term" value="P:NAD+ biosynthetic process"/>
    <property type="evidence" value="ECO:0007669"/>
    <property type="project" value="UniProtKB-UniPathway"/>
</dbReference>
<organism evidence="11 12">
    <name type="scientific">Jimgerdemannia flammicorona</name>
    <dbReference type="NCBI Taxonomy" id="994334"/>
    <lineage>
        <taxon>Eukaryota</taxon>
        <taxon>Fungi</taxon>
        <taxon>Fungi incertae sedis</taxon>
        <taxon>Mucoromycota</taxon>
        <taxon>Mucoromycotina</taxon>
        <taxon>Endogonomycetes</taxon>
        <taxon>Endogonales</taxon>
        <taxon>Endogonaceae</taxon>
        <taxon>Jimgerdemannia</taxon>
    </lineage>
</organism>
<dbReference type="PANTHER" id="PTHR43816">
    <property type="entry name" value="NICOTINAMIDE PHOSPHORIBOSYLTRANSFERASE"/>
    <property type="match status" value="1"/>
</dbReference>
<feature type="domain" description="Nicotinate/nicotinamide phosphoribosyltransferase" evidence="9">
    <location>
        <begin position="184"/>
        <end position="420"/>
    </location>
</feature>
<dbReference type="InterPro" id="IPR041525">
    <property type="entry name" value="N/Namide_PRibTrfase"/>
</dbReference>
<accession>A0A433QM02</accession>
<protein>
    <recommendedName>
        <fullName evidence="7">Nicotinamide phosphoribosyltransferase</fullName>
        <ecNumber evidence="6">2.4.2.12</ecNumber>
    </recommendedName>
</protein>
<feature type="domain" description="Nicotinamide phosphoribosyltransferase N-terminal" evidence="10">
    <location>
        <begin position="10"/>
        <end position="110"/>
    </location>
</feature>
<dbReference type="Pfam" id="PF04095">
    <property type="entry name" value="NAPRTase"/>
    <property type="match status" value="1"/>
</dbReference>
<keyword evidence="4 11" id="KW-0808">Transferase</keyword>
<evidence type="ECO:0000256" key="6">
    <source>
        <dbReference type="ARBA" id="ARBA00035024"/>
    </source>
</evidence>
<dbReference type="Proteomes" id="UP000274822">
    <property type="component" value="Unassembled WGS sequence"/>
</dbReference>
<evidence type="ECO:0000256" key="7">
    <source>
        <dbReference type="ARBA" id="ARBA00035036"/>
    </source>
</evidence>
<comment type="similarity">
    <text evidence="1">Belongs to the NAPRTase family.</text>
</comment>
<evidence type="ECO:0000256" key="4">
    <source>
        <dbReference type="ARBA" id="ARBA00022679"/>
    </source>
</evidence>
<comment type="caution">
    <text evidence="11">The sequence shown here is derived from an EMBL/GenBank/DDBJ whole genome shotgun (WGS) entry which is preliminary data.</text>
</comment>
<keyword evidence="2" id="KW-0662">Pyridine nucleotide biosynthesis</keyword>
<dbReference type="UniPathway" id="UPA00253"/>
<dbReference type="InterPro" id="IPR016471">
    <property type="entry name" value="Nicotinamide_PRibTrfase"/>
</dbReference>
<comment type="pathway">
    <text evidence="5">Cofactor biosynthesis; NAD(+) biosynthesis; nicotinamide D-ribonucleotide from 5-phospho-alpha-D-ribose 1-diphosphate and nicotinamide: step 1/1.</text>
</comment>
<reference evidence="11 12" key="1">
    <citation type="journal article" date="2018" name="New Phytol.">
        <title>Phylogenomics of Endogonaceae and evolution of mycorrhizas within Mucoromycota.</title>
        <authorList>
            <person name="Chang Y."/>
            <person name="Desiro A."/>
            <person name="Na H."/>
            <person name="Sandor L."/>
            <person name="Lipzen A."/>
            <person name="Clum A."/>
            <person name="Barry K."/>
            <person name="Grigoriev I.V."/>
            <person name="Martin F.M."/>
            <person name="Stajich J.E."/>
            <person name="Smith M.E."/>
            <person name="Bonito G."/>
            <person name="Spatafora J.W."/>
        </authorList>
    </citation>
    <scope>NUCLEOTIDE SEQUENCE [LARGE SCALE GENOMIC DNA]</scope>
    <source>
        <strain evidence="11 12">AD002</strain>
    </source>
</reference>
<evidence type="ECO:0000256" key="5">
    <source>
        <dbReference type="ARBA" id="ARBA00035007"/>
    </source>
</evidence>
<dbReference type="SUPFAM" id="SSF51690">
    <property type="entry name" value="Nicotinate/Quinolinate PRTase C-terminal domain-like"/>
    <property type="match status" value="1"/>
</dbReference>
<dbReference type="InterPro" id="IPR041529">
    <property type="entry name" value="DUF5598"/>
</dbReference>
<comment type="catalytic activity">
    <reaction evidence="8">
        <text>beta-nicotinamide D-ribonucleotide + diphosphate = 5-phospho-alpha-D-ribose 1-diphosphate + nicotinamide + H(+)</text>
        <dbReference type="Rhea" id="RHEA:16149"/>
        <dbReference type="ChEBI" id="CHEBI:14649"/>
        <dbReference type="ChEBI" id="CHEBI:15378"/>
        <dbReference type="ChEBI" id="CHEBI:17154"/>
        <dbReference type="ChEBI" id="CHEBI:33019"/>
        <dbReference type="ChEBI" id="CHEBI:58017"/>
        <dbReference type="EC" id="2.4.2.12"/>
    </reaction>
    <physiologicalReaction direction="right-to-left" evidence="8">
        <dbReference type="Rhea" id="RHEA:16151"/>
    </physiologicalReaction>
</comment>
<evidence type="ECO:0000256" key="1">
    <source>
        <dbReference type="ARBA" id="ARBA00010897"/>
    </source>
</evidence>
<dbReference type="EMBL" id="RBNJ01003542">
    <property type="protein sequence ID" value="RUS30823.1"/>
    <property type="molecule type" value="Genomic_DNA"/>
</dbReference>
<dbReference type="AlphaFoldDB" id="A0A433QM02"/>
<evidence type="ECO:0000256" key="2">
    <source>
        <dbReference type="ARBA" id="ARBA00022642"/>
    </source>
</evidence>
<dbReference type="InterPro" id="IPR013785">
    <property type="entry name" value="Aldolase_TIM"/>
</dbReference>
<evidence type="ECO:0000259" key="9">
    <source>
        <dbReference type="Pfam" id="PF04095"/>
    </source>
</evidence>